<accession>A0ABS6N6Z6</accession>
<name>A0ABS6N6Z6_9RHOB</name>
<comment type="caution">
    <text evidence="2">The sequence shown here is derived from an EMBL/GenBank/DDBJ whole genome shotgun (WGS) entry which is preliminary data.</text>
</comment>
<organism evidence="2 3">
    <name type="scientific">Thalassococcus arenae</name>
    <dbReference type="NCBI Taxonomy" id="2851652"/>
    <lineage>
        <taxon>Bacteria</taxon>
        <taxon>Pseudomonadati</taxon>
        <taxon>Pseudomonadota</taxon>
        <taxon>Alphaproteobacteria</taxon>
        <taxon>Rhodobacterales</taxon>
        <taxon>Roseobacteraceae</taxon>
        <taxon>Thalassococcus</taxon>
    </lineage>
</organism>
<feature type="region of interest" description="Disordered" evidence="1">
    <location>
        <begin position="50"/>
        <end position="71"/>
    </location>
</feature>
<protein>
    <submittedName>
        <fullName evidence="2">Uncharacterized protein</fullName>
    </submittedName>
</protein>
<proteinExistence type="predicted"/>
<dbReference type="EMBL" id="JAHRWL010000001">
    <property type="protein sequence ID" value="MBV2359563.1"/>
    <property type="molecule type" value="Genomic_DNA"/>
</dbReference>
<sequence length="71" mass="7403">MKLTVLAIAAFFLAVAGSFIWFVLTWDPNERPAVGAVSVQTLHLAEFSPGAHSQSAQAPGPGTPQADRIAA</sequence>
<dbReference type="RefSeq" id="WP_217777365.1">
    <property type="nucleotide sequence ID" value="NZ_JAHRWL010000001.1"/>
</dbReference>
<evidence type="ECO:0000256" key="1">
    <source>
        <dbReference type="SAM" id="MobiDB-lite"/>
    </source>
</evidence>
<keyword evidence="3" id="KW-1185">Reference proteome</keyword>
<reference evidence="2" key="1">
    <citation type="submission" date="2021-06" db="EMBL/GenBank/DDBJ databases">
        <title>Thalassococcus sp. CAU 1522 isolated from sea sand, Republic of Korea.</title>
        <authorList>
            <person name="Kim W."/>
        </authorList>
    </citation>
    <scope>NUCLEOTIDE SEQUENCE</scope>
    <source>
        <strain evidence="2">CAU 1522</strain>
    </source>
</reference>
<evidence type="ECO:0000313" key="2">
    <source>
        <dbReference type="EMBL" id="MBV2359563.1"/>
    </source>
</evidence>
<gene>
    <name evidence="2" type="ORF">KUH32_07245</name>
</gene>
<evidence type="ECO:0000313" key="3">
    <source>
        <dbReference type="Proteomes" id="UP001166293"/>
    </source>
</evidence>
<dbReference type="Proteomes" id="UP001166293">
    <property type="component" value="Unassembled WGS sequence"/>
</dbReference>